<accession>A0A8J5XNH8</accession>
<dbReference type="Gene3D" id="2.60.120.590">
    <property type="entry name" value="Alpha-ketoglutarate-dependent dioxygenase AlkB-like"/>
    <property type="match status" value="1"/>
</dbReference>
<comment type="caution">
    <text evidence="4">The sequence shown here is derived from an EMBL/GenBank/DDBJ whole genome shotgun (WGS) entry which is preliminary data.</text>
</comment>
<dbReference type="OMA" id="GACNDEY"/>
<dbReference type="EMBL" id="JAGTXO010000015">
    <property type="protein sequence ID" value="KAG8463759.1"/>
    <property type="molecule type" value="Genomic_DNA"/>
</dbReference>
<feature type="region of interest" description="Disordered" evidence="1">
    <location>
        <begin position="470"/>
        <end position="538"/>
    </location>
</feature>
<protein>
    <recommendedName>
        <fullName evidence="3">Fe2OG dioxygenase domain-containing protein</fullName>
    </recommendedName>
</protein>
<dbReference type="OrthoDB" id="545910at2759"/>
<dbReference type="PROSITE" id="PS51471">
    <property type="entry name" value="FE2OG_OXY"/>
    <property type="match status" value="1"/>
</dbReference>
<feature type="signal peptide" evidence="2">
    <location>
        <begin position="1"/>
        <end position="16"/>
    </location>
</feature>
<dbReference type="InterPro" id="IPR005123">
    <property type="entry name" value="Oxoglu/Fe-dep_dioxygenase_dom"/>
</dbReference>
<evidence type="ECO:0000313" key="5">
    <source>
        <dbReference type="Proteomes" id="UP000751190"/>
    </source>
</evidence>
<dbReference type="GO" id="GO:0051213">
    <property type="term" value="F:dioxygenase activity"/>
    <property type="evidence" value="ECO:0007669"/>
    <property type="project" value="InterPro"/>
</dbReference>
<feature type="chain" id="PRO_5035219279" description="Fe2OG dioxygenase domain-containing protein" evidence="2">
    <location>
        <begin position="17"/>
        <end position="538"/>
    </location>
</feature>
<evidence type="ECO:0000313" key="4">
    <source>
        <dbReference type="EMBL" id="KAG8463759.1"/>
    </source>
</evidence>
<sequence>MWALLFLGAAPLSARGAHRAATAARTAMLVACAPGELTVGAAIERAACADEVLAAAARIPAPGPPFAAAHLADDVHQRRRQRLACNALQRLAALLIGSGNAYSRSEVMLDERFSHAAQCAAAPSCARADGADDELDATSAREVIASLAALAALCGEDAVARARAREALPTLAPLRAAALALGARAERLSPLMRIAEACSARHALRRLVGRTAPTPRLDEAVRHLPFDIAFGAIALPAAAAAAASGGGGGETVDGHAEREPAEAPSALLGLLLSGELSVDCLLREVPFAQSELLTADGRRVRERRHTAWLADNGIGALAYSGKLMPPAPMPPSVRRVRDALHLEHGELFDCALCNLYPPGGEAACKWHTDPEHGTRWALPTSVVAVGDTRRFAFRPLRPARPRTATAHGAQAAPEGAWTHVLPLFSGDVVHMVGACNDEYEHAVLPGEGERNAGARISLVFKRALVCGGRRGHGLAGEGRRARARLRDTSKRGGDLGSTAAREAPRPRASPAAHGGGPSMSARRARGDSARAPSGRRAH</sequence>
<feature type="domain" description="Fe2OG dioxygenase" evidence="3">
    <location>
        <begin position="347"/>
        <end position="464"/>
    </location>
</feature>
<evidence type="ECO:0000259" key="3">
    <source>
        <dbReference type="PROSITE" id="PS51471"/>
    </source>
</evidence>
<dbReference type="PANTHER" id="PTHR31212:SF4">
    <property type="entry name" value="ALPHA-KETOGLUTARATE-DEPENDENT DIOXYGENASE ALKB HOMOLOG 3"/>
    <property type="match status" value="1"/>
</dbReference>
<dbReference type="SUPFAM" id="SSF51197">
    <property type="entry name" value="Clavaminate synthase-like"/>
    <property type="match status" value="1"/>
</dbReference>
<dbReference type="PANTHER" id="PTHR31212">
    <property type="entry name" value="ALPHA-KETOGLUTARATE-DEPENDENT DIOXYGENASE ALKB HOMOLOG 3"/>
    <property type="match status" value="1"/>
</dbReference>
<dbReference type="InterPro" id="IPR032854">
    <property type="entry name" value="ALKBH3"/>
</dbReference>
<proteinExistence type="predicted"/>
<dbReference type="InterPro" id="IPR037151">
    <property type="entry name" value="AlkB-like_sf"/>
</dbReference>
<dbReference type="AlphaFoldDB" id="A0A8J5XNH8"/>
<dbReference type="InterPro" id="IPR027450">
    <property type="entry name" value="AlkB-like"/>
</dbReference>
<evidence type="ECO:0000256" key="2">
    <source>
        <dbReference type="SAM" id="SignalP"/>
    </source>
</evidence>
<feature type="compositionally biased region" description="Basic and acidic residues" evidence="1">
    <location>
        <begin position="477"/>
        <end position="493"/>
    </location>
</feature>
<name>A0A8J5XNH8_DIALT</name>
<dbReference type="GO" id="GO:0006307">
    <property type="term" value="P:DNA alkylation repair"/>
    <property type="evidence" value="ECO:0007669"/>
    <property type="project" value="InterPro"/>
</dbReference>
<dbReference type="Pfam" id="PF13532">
    <property type="entry name" value="2OG-FeII_Oxy_2"/>
    <property type="match status" value="1"/>
</dbReference>
<organism evidence="4 5">
    <name type="scientific">Diacronema lutheri</name>
    <name type="common">Unicellular marine alga</name>
    <name type="synonym">Monochrysis lutheri</name>
    <dbReference type="NCBI Taxonomy" id="2081491"/>
    <lineage>
        <taxon>Eukaryota</taxon>
        <taxon>Haptista</taxon>
        <taxon>Haptophyta</taxon>
        <taxon>Pavlovophyceae</taxon>
        <taxon>Pavlovales</taxon>
        <taxon>Pavlovaceae</taxon>
        <taxon>Diacronema</taxon>
    </lineage>
</organism>
<gene>
    <name evidence="4" type="ORF">KFE25_004032</name>
</gene>
<evidence type="ECO:0000256" key="1">
    <source>
        <dbReference type="SAM" id="MobiDB-lite"/>
    </source>
</evidence>
<keyword evidence="2" id="KW-0732">Signal</keyword>
<keyword evidence="5" id="KW-1185">Reference proteome</keyword>
<reference evidence="4" key="1">
    <citation type="submission" date="2021-05" db="EMBL/GenBank/DDBJ databases">
        <title>The genome of the haptophyte Pavlova lutheri (Diacronema luteri, Pavlovales) - a model for lipid biosynthesis in eukaryotic algae.</title>
        <authorList>
            <person name="Hulatt C.J."/>
            <person name="Posewitz M.C."/>
        </authorList>
    </citation>
    <scope>NUCLEOTIDE SEQUENCE</scope>
    <source>
        <strain evidence="4">NIVA-4/92</strain>
    </source>
</reference>
<dbReference type="Proteomes" id="UP000751190">
    <property type="component" value="Unassembled WGS sequence"/>
</dbReference>